<keyword evidence="6" id="KW-0449">Lipoprotein</keyword>
<dbReference type="GO" id="GO:0016020">
    <property type="term" value="C:membrane"/>
    <property type="evidence" value="ECO:0007669"/>
    <property type="project" value="UniProtKB-SubCell"/>
</dbReference>
<comment type="similarity">
    <text evidence="2">Belongs to the NlpA lipoprotein family.</text>
</comment>
<evidence type="ECO:0000256" key="4">
    <source>
        <dbReference type="ARBA" id="ARBA00023136"/>
    </source>
</evidence>
<organism evidence="8 9">
    <name type="scientific">Candidatus Brachybacterium intestinipullorum</name>
    <dbReference type="NCBI Taxonomy" id="2838512"/>
    <lineage>
        <taxon>Bacteria</taxon>
        <taxon>Bacillati</taxon>
        <taxon>Actinomycetota</taxon>
        <taxon>Actinomycetes</taxon>
        <taxon>Micrococcales</taxon>
        <taxon>Dermabacteraceae</taxon>
        <taxon>Brachybacterium</taxon>
    </lineage>
</organism>
<sequence length="304" mass="32404">MTPSLRRSPASRTAAPRPAARTVAALPSRRAVGLTALAGSAALGLAACGVGGSASGEASEGGDDTLIKVASHLPPMTDVVTTAAEVAAEEGYTVELVQVSDNVQYNRLLADGEVDTNFAQHEPYMTTFNEENGTELVKLAAIYDAKVGYYSKAYSDVEEIPEGAKVAIPNDVSNEGRALAILHEHELLSLPEDAGFEGRIADIVDNPLDLEFVQVDLLNLASAYDEDGIALVYNYPTYISKVGLTPADALLLEETVDQRFAISLVAREDNKDSAKIQALQRAMTSDTVRAFLEDEHSETLLSSF</sequence>
<reference evidence="8" key="1">
    <citation type="journal article" date="2021" name="PeerJ">
        <title>Extensive microbial diversity within the chicken gut microbiome revealed by metagenomics and culture.</title>
        <authorList>
            <person name="Gilroy R."/>
            <person name="Ravi A."/>
            <person name="Getino M."/>
            <person name="Pursley I."/>
            <person name="Horton D.L."/>
            <person name="Alikhan N.F."/>
            <person name="Baker D."/>
            <person name="Gharbi K."/>
            <person name="Hall N."/>
            <person name="Watson M."/>
            <person name="Adriaenssens E.M."/>
            <person name="Foster-Nyarko E."/>
            <person name="Jarju S."/>
            <person name="Secka A."/>
            <person name="Antonio M."/>
            <person name="Oren A."/>
            <person name="Chaudhuri R.R."/>
            <person name="La Ragione R."/>
            <person name="Hildebrand F."/>
            <person name="Pallen M.J."/>
        </authorList>
    </citation>
    <scope>NUCLEOTIDE SEQUENCE</scope>
    <source>
        <strain evidence="8">CHK130-7132</strain>
    </source>
</reference>
<dbReference type="InterPro" id="IPR004872">
    <property type="entry name" value="Lipoprotein_NlpA"/>
</dbReference>
<evidence type="ECO:0000256" key="6">
    <source>
        <dbReference type="ARBA" id="ARBA00023288"/>
    </source>
</evidence>
<evidence type="ECO:0008006" key="10">
    <source>
        <dbReference type="Google" id="ProtNLM"/>
    </source>
</evidence>
<dbReference type="Pfam" id="PF03180">
    <property type="entry name" value="Lipoprotein_9"/>
    <property type="match status" value="1"/>
</dbReference>
<evidence type="ECO:0000313" key="9">
    <source>
        <dbReference type="Proteomes" id="UP000823854"/>
    </source>
</evidence>
<evidence type="ECO:0000256" key="5">
    <source>
        <dbReference type="ARBA" id="ARBA00023139"/>
    </source>
</evidence>
<evidence type="ECO:0000256" key="7">
    <source>
        <dbReference type="SAM" id="MobiDB-lite"/>
    </source>
</evidence>
<dbReference type="AlphaFoldDB" id="A0A9D2THP5"/>
<reference evidence="8" key="2">
    <citation type="submission" date="2021-04" db="EMBL/GenBank/DDBJ databases">
        <authorList>
            <person name="Gilroy R."/>
        </authorList>
    </citation>
    <scope>NUCLEOTIDE SEQUENCE</scope>
    <source>
        <strain evidence="8">CHK130-7132</strain>
    </source>
</reference>
<feature type="region of interest" description="Disordered" evidence="7">
    <location>
        <begin position="1"/>
        <end position="22"/>
    </location>
</feature>
<dbReference type="Proteomes" id="UP000823854">
    <property type="component" value="Unassembled WGS sequence"/>
</dbReference>
<proteinExistence type="inferred from homology"/>
<gene>
    <name evidence="8" type="ORF">H9932_13660</name>
</gene>
<evidence type="ECO:0000256" key="1">
    <source>
        <dbReference type="ARBA" id="ARBA00004635"/>
    </source>
</evidence>
<protein>
    <recommendedName>
        <fullName evidence="10">D-methionine transport system substrate-binding protein</fullName>
    </recommendedName>
</protein>
<keyword evidence="3" id="KW-0732">Signal</keyword>
<keyword evidence="4" id="KW-0472">Membrane</keyword>
<dbReference type="Gene3D" id="3.40.190.10">
    <property type="entry name" value="Periplasmic binding protein-like II"/>
    <property type="match status" value="2"/>
</dbReference>
<comment type="subcellular location">
    <subcellularLocation>
        <location evidence="1">Membrane</location>
        <topology evidence="1">Lipid-anchor</topology>
    </subcellularLocation>
</comment>
<evidence type="ECO:0000256" key="2">
    <source>
        <dbReference type="ARBA" id="ARBA00008973"/>
    </source>
</evidence>
<keyword evidence="5" id="KW-0564">Palmitate</keyword>
<dbReference type="EMBL" id="DWWC01000288">
    <property type="protein sequence ID" value="HJC70705.1"/>
    <property type="molecule type" value="Genomic_DNA"/>
</dbReference>
<name>A0A9D2THP5_9MICO</name>
<dbReference type="PANTHER" id="PTHR30429">
    <property type="entry name" value="D-METHIONINE-BINDING LIPOPROTEIN METQ"/>
    <property type="match status" value="1"/>
</dbReference>
<comment type="caution">
    <text evidence="8">The sequence shown here is derived from an EMBL/GenBank/DDBJ whole genome shotgun (WGS) entry which is preliminary data.</text>
</comment>
<evidence type="ECO:0000313" key="8">
    <source>
        <dbReference type="EMBL" id="HJC70705.1"/>
    </source>
</evidence>
<dbReference type="PANTHER" id="PTHR30429:SF0">
    <property type="entry name" value="METHIONINE-BINDING LIPOPROTEIN METQ"/>
    <property type="match status" value="1"/>
</dbReference>
<dbReference type="SUPFAM" id="SSF53850">
    <property type="entry name" value="Periplasmic binding protein-like II"/>
    <property type="match status" value="1"/>
</dbReference>
<evidence type="ECO:0000256" key="3">
    <source>
        <dbReference type="ARBA" id="ARBA00022729"/>
    </source>
</evidence>
<accession>A0A9D2THP5</accession>